<dbReference type="GO" id="GO:0045162">
    <property type="term" value="P:clustering of voltage-gated sodium channels"/>
    <property type="evidence" value="ECO:0007669"/>
    <property type="project" value="InterPro"/>
</dbReference>
<evidence type="ECO:0000313" key="2">
    <source>
        <dbReference type="EMBL" id="RLU16297.1"/>
    </source>
</evidence>
<feature type="coiled-coil region" evidence="1">
    <location>
        <begin position="597"/>
        <end position="624"/>
    </location>
</feature>
<dbReference type="GO" id="GO:0060271">
    <property type="term" value="P:cilium assembly"/>
    <property type="evidence" value="ECO:0007669"/>
    <property type="project" value="TreeGrafter"/>
</dbReference>
<accession>A0A3L8D735</accession>
<dbReference type="OrthoDB" id="551053at2759"/>
<dbReference type="PANTHER" id="PTHR35970">
    <property type="entry name" value="SODIUM CHANNEL AND CLATHRIN LINKER 1"/>
    <property type="match status" value="1"/>
</dbReference>
<name>A0A3L8D735_OOCBI</name>
<evidence type="ECO:0008006" key="4">
    <source>
        <dbReference type="Google" id="ProtNLM"/>
    </source>
</evidence>
<evidence type="ECO:0000256" key="1">
    <source>
        <dbReference type="SAM" id="Coils"/>
    </source>
</evidence>
<gene>
    <name evidence="2" type="ORF">DMN91_012057</name>
</gene>
<keyword evidence="1" id="KW-0175">Coiled coil</keyword>
<proteinExistence type="predicted"/>
<feature type="coiled-coil region" evidence="1">
    <location>
        <begin position="247"/>
        <end position="454"/>
    </location>
</feature>
<comment type="caution">
    <text evidence="2">The sequence shown here is derived from an EMBL/GenBank/DDBJ whole genome shotgun (WGS) entry which is preliminary data.</text>
</comment>
<dbReference type="InterPro" id="IPR038911">
    <property type="entry name" value="SCLT1"/>
</dbReference>
<feature type="coiled-coil region" evidence="1">
    <location>
        <begin position="131"/>
        <end position="200"/>
    </location>
</feature>
<dbReference type="Proteomes" id="UP000279307">
    <property type="component" value="Chromosome 12"/>
</dbReference>
<protein>
    <recommendedName>
        <fullName evidence="4">Laminin subunit alpha-2</fullName>
    </recommendedName>
</protein>
<feature type="coiled-coil region" evidence="1">
    <location>
        <begin position="480"/>
        <end position="507"/>
    </location>
</feature>
<dbReference type="PANTHER" id="PTHR35970:SF1">
    <property type="entry name" value="SODIUM CHANNEL AND CLATHRIN LINKER 1"/>
    <property type="match status" value="1"/>
</dbReference>
<dbReference type="GO" id="GO:0005814">
    <property type="term" value="C:centriole"/>
    <property type="evidence" value="ECO:0007669"/>
    <property type="project" value="TreeGrafter"/>
</dbReference>
<evidence type="ECO:0000313" key="3">
    <source>
        <dbReference type="Proteomes" id="UP000279307"/>
    </source>
</evidence>
<organism evidence="2 3">
    <name type="scientific">Ooceraea biroi</name>
    <name type="common">Clonal raider ant</name>
    <name type="synonym">Cerapachys biroi</name>
    <dbReference type="NCBI Taxonomy" id="2015173"/>
    <lineage>
        <taxon>Eukaryota</taxon>
        <taxon>Metazoa</taxon>
        <taxon>Ecdysozoa</taxon>
        <taxon>Arthropoda</taxon>
        <taxon>Hexapoda</taxon>
        <taxon>Insecta</taxon>
        <taxon>Pterygota</taxon>
        <taxon>Neoptera</taxon>
        <taxon>Endopterygota</taxon>
        <taxon>Hymenoptera</taxon>
        <taxon>Apocrita</taxon>
        <taxon>Aculeata</taxon>
        <taxon>Formicoidea</taxon>
        <taxon>Formicidae</taxon>
        <taxon>Dorylinae</taxon>
        <taxon>Ooceraea</taxon>
    </lineage>
</organism>
<reference evidence="2 3" key="1">
    <citation type="journal article" date="2018" name="Genome Res.">
        <title>The genomic architecture and molecular evolution of ant odorant receptors.</title>
        <authorList>
            <person name="McKenzie S.K."/>
            <person name="Kronauer D.J.C."/>
        </authorList>
    </citation>
    <scope>NUCLEOTIDE SEQUENCE [LARGE SCALE GENOMIC DNA]</scope>
    <source>
        <strain evidence="2">Clonal line C1</strain>
    </source>
</reference>
<sequence>MFDSEHDAPKRGEHHIILQEYNDIADDLKRELEICKTEQNGIRSELQTLQIESKNSSDGMRDYISRIHLEECGNVDMHDKVVTNLKERIAVLQMEKDSAVQLWQVSMKAVDALEQELRARPMDDRNVKFYEDQLNDVRQSYSEAIKALESKLHQAKEHFAKQQSLWMTSKETMETLQREKREAAERFEELQRNVQQKDRDSQQAIHSLTEELYTAKAEVQRTNHLKSDLEKRLSESRKVASNIAAKNEETKCKMAEALDLIESAVRERDTVLQREAQIAEERTRLEARLASIVEEHATKMQNEIARLKDAHEHSVKKYLLEMKELKSELREKVTLLDRSQRESRLAEEELERVRRDSEDLLEKSAARIVNYEQALKHADSKLEATDEAYRKQRDSEMQQLREKIVRLERQLAASSERLKQIQQQGSTDLARDRIRLADERAKDAIERYVNVENQLTRATGDKESLVTELKSLQSAFDREIRKRDCERHALESKIRELETNLQRASAITETKSSADVNPVQIPLQHHADTIKKHTLDIRFENADHNWQLLLAEQLSKQQEQFDNKMKEMTQHVTIHQNLSKKFRDEAISLTARFKVKSKELHRKINSLKKEKDDLQKALLTSRQQFARYKTDTVHSYVQRPEIS</sequence>
<dbReference type="EMBL" id="QOIP01000012">
    <property type="protein sequence ID" value="RLU16297.1"/>
    <property type="molecule type" value="Genomic_DNA"/>
</dbReference>
<dbReference type="AlphaFoldDB" id="A0A3L8D735"/>